<keyword evidence="3" id="KW-0934">Plastid</keyword>
<dbReference type="SUPFAM" id="SSF103511">
    <property type="entry name" value="Chlorophyll a-b binding protein"/>
    <property type="match status" value="2"/>
</dbReference>
<keyword evidence="5" id="KW-1185">Reference proteome</keyword>
<evidence type="ECO:0000256" key="3">
    <source>
        <dbReference type="ARBA" id="ARBA00022640"/>
    </source>
</evidence>
<dbReference type="GO" id="GO:0009507">
    <property type="term" value="C:chloroplast"/>
    <property type="evidence" value="ECO:0007669"/>
    <property type="project" value="UniProtKB-SubCell"/>
</dbReference>
<dbReference type="KEGG" id="bpg:Bathy01g01750"/>
<dbReference type="Proteomes" id="UP000198341">
    <property type="component" value="Chromosome 1"/>
</dbReference>
<dbReference type="GeneID" id="19017910"/>
<proteinExistence type="predicted"/>
<evidence type="ECO:0000313" key="4">
    <source>
        <dbReference type="EMBL" id="CCO14230.1"/>
    </source>
</evidence>
<dbReference type="EMBL" id="FO082278">
    <property type="protein sequence ID" value="CCO14230.1"/>
    <property type="molecule type" value="Genomic_DNA"/>
</dbReference>
<sequence>MTSQKGSYEAKSFTFAHEYTYTHNIINMQSITQFSQSATLRVNANKASLNKSSKKVSVQVRAAVSMPSMDSQDEGDDVVASNPEAFVPQAPAAQKGNAVFSETAQLINGRAAMVGFVSAIAGEVITKKEAFELIFPAKMVSGVPTHVIDAQNFSLFAFTIAIATLGTITPKFTQDNFDESREFAIFKTNSEMLNGRAAMIGIVSLLVAENVMGHALF</sequence>
<gene>
    <name evidence="4" type="ORF">Bathy01g01750</name>
</gene>
<name>K8EP53_9CHLO</name>
<protein>
    <submittedName>
        <fullName evidence="4">Carotene biosynthesis-related protein</fullName>
    </submittedName>
</protein>
<dbReference type="RefSeq" id="XP_007515351.1">
    <property type="nucleotide sequence ID" value="XM_007515289.1"/>
</dbReference>
<dbReference type="Gene3D" id="1.10.3460.10">
    <property type="entry name" value="Chlorophyll a/b binding protein domain"/>
    <property type="match status" value="1"/>
</dbReference>
<dbReference type="Pfam" id="PF00504">
    <property type="entry name" value="Chloroa_b-bind"/>
    <property type="match status" value="1"/>
</dbReference>
<evidence type="ECO:0000313" key="5">
    <source>
        <dbReference type="Proteomes" id="UP000198341"/>
    </source>
</evidence>
<accession>K8EP53</accession>
<dbReference type="OrthoDB" id="539137at2759"/>
<dbReference type="InterPro" id="IPR022796">
    <property type="entry name" value="Chloroa_b-bind"/>
</dbReference>
<dbReference type="STRING" id="41875.K8EP53"/>
<organism evidence="4 5">
    <name type="scientific">Bathycoccus prasinos</name>
    <dbReference type="NCBI Taxonomy" id="41875"/>
    <lineage>
        <taxon>Eukaryota</taxon>
        <taxon>Viridiplantae</taxon>
        <taxon>Chlorophyta</taxon>
        <taxon>Mamiellophyceae</taxon>
        <taxon>Mamiellales</taxon>
        <taxon>Bathycoccaceae</taxon>
        <taxon>Bathycoccus</taxon>
    </lineage>
</organism>
<evidence type="ECO:0000256" key="2">
    <source>
        <dbReference type="ARBA" id="ARBA00022528"/>
    </source>
</evidence>
<comment type="subcellular location">
    <subcellularLocation>
        <location evidence="1">Plastid</location>
        <location evidence="1">Chloroplast</location>
    </subcellularLocation>
</comment>
<reference evidence="4 5" key="1">
    <citation type="submission" date="2011-10" db="EMBL/GenBank/DDBJ databases">
        <authorList>
            <person name="Genoscope - CEA"/>
        </authorList>
    </citation>
    <scope>NUCLEOTIDE SEQUENCE [LARGE SCALE GENOMIC DNA]</scope>
    <source>
        <strain evidence="4 5">RCC 1105</strain>
    </source>
</reference>
<keyword evidence="2" id="KW-0150">Chloroplast</keyword>
<evidence type="ECO:0000256" key="1">
    <source>
        <dbReference type="ARBA" id="ARBA00004229"/>
    </source>
</evidence>
<dbReference type="AlphaFoldDB" id="K8EP53"/>